<evidence type="ECO:0000313" key="1">
    <source>
        <dbReference type="EMBL" id="PPQ82038.1"/>
    </source>
</evidence>
<gene>
    <name evidence="1" type="ORF">CVT24_009918</name>
</gene>
<accession>A0A409WU41</accession>
<dbReference type="Proteomes" id="UP000284842">
    <property type="component" value="Unassembled WGS sequence"/>
</dbReference>
<dbReference type="EMBL" id="NHTK01005211">
    <property type="protein sequence ID" value="PPQ82038.1"/>
    <property type="molecule type" value="Genomic_DNA"/>
</dbReference>
<evidence type="ECO:0000313" key="2">
    <source>
        <dbReference type="Proteomes" id="UP000284842"/>
    </source>
</evidence>
<keyword evidence="2" id="KW-1185">Reference proteome</keyword>
<proteinExistence type="predicted"/>
<organism evidence="1 2">
    <name type="scientific">Panaeolus cyanescens</name>
    <dbReference type="NCBI Taxonomy" id="181874"/>
    <lineage>
        <taxon>Eukaryota</taxon>
        <taxon>Fungi</taxon>
        <taxon>Dikarya</taxon>
        <taxon>Basidiomycota</taxon>
        <taxon>Agaricomycotina</taxon>
        <taxon>Agaricomycetes</taxon>
        <taxon>Agaricomycetidae</taxon>
        <taxon>Agaricales</taxon>
        <taxon>Agaricineae</taxon>
        <taxon>Galeropsidaceae</taxon>
        <taxon>Panaeolus</taxon>
    </lineage>
</organism>
<reference evidence="1 2" key="1">
    <citation type="journal article" date="2018" name="Evol. Lett.">
        <title>Horizontal gene cluster transfer increased hallucinogenic mushroom diversity.</title>
        <authorList>
            <person name="Reynolds H.T."/>
            <person name="Vijayakumar V."/>
            <person name="Gluck-Thaler E."/>
            <person name="Korotkin H.B."/>
            <person name="Matheny P.B."/>
            <person name="Slot J.C."/>
        </authorList>
    </citation>
    <scope>NUCLEOTIDE SEQUENCE [LARGE SCALE GENOMIC DNA]</scope>
    <source>
        <strain evidence="1 2">2629</strain>
    </source>
</reference>
<protein>
    <submittedName>
        <fullName evidence="1">Uncharacterized protein</fullName>
    </submittedName>
</protein>
<dbReference type="AlphaFoldDB" id="A0A409WU41"/>
<comment type="caution">
    <text evidence="1">The sequence shown here is derived from an EMBL/GenBank/DDBJ whole genome shotgun (WGS) entry which is preliminary data.</text>
</comment>
<name>A0A409WU41_9AGAR</name>
<dbReference type="InParanoid" id="A0A409WU41"/>
<sequence length="587" mass="66461">MNHLRSKYPKAEENLGLALYFHLKLSLSIVAPMASTLRNRNVHESSNQGQQELIDSPISALVPSPATRGYETVDIKIWRVTQTIHRFAQLAEDKSVVRIRTDKLMRLCGRMQDAGRVIDKSYRLALQSFMACQYLAQFPQASVIVWNYATERLPSDHADVVALQQFILCWAYEIREVHVSLYELRRNVVQIFGLRKGGTENGDPNARIMQYVSGPSPMFVSQRNHDNLLKKIDDALLDVEQFCADIRDLSRWWSHIHRYFEFQVDSDVSRNFLDSFTGNVPKIQQRTAFYLTNMRQTVVVHANSSFTYPRSARTIEEARYCLWSAQSPRDTSIFPEFSWATFLQTTSLVLIAGAIPIAVEGEVIDVNWITARITNIVDIGGNQYGIIIRIRTADNAHQNAIDIAKSGEDGKDGTPTTKTDISQAGFRLRSMTTELTFIQGESTRAKPVIQRFSPSARRPLLAKGIEITSKSSDNGVIWTFRPQHSLDHRFLDCDLGVVLKPTPSYAMSSMDGVFSAKLSINIKYDTFWKGKVRLSGFFKWTTCYTSKAFFNGDGLTAIPVPAYRQLGLIESGEEQTLFETCGIVFED</sequence>